<comment type="caution">
    <text evidence="1">The sequence shown here is derived from an EMBL/GenBank/DDBJ whole genome shotgun (WGS) entry which is preliminary data.</text>
</comment>
<evidence type="ECO:0000313" key="1">
    <source>
        <dbReference type="EMBL" id="CAG8687617.1"/>
    </source>
</evidence>
<evidence type="ECO:0000313" key="2">
    <source>
        <dbReference type="Proteomes" id="UP000789860"/>
    </source>
</evidence>
<gene>
    <name evidence="1" type="ORF">SCALOS_LOCUS10005</name>
</gene>
<name>A0ACA9P1K1_9GLOM</name>
<sequence>GVNSRGIEHYSLHDEKVIPQNSLPNLPLIGMFVVKNDNLQDPALYFYNLYLIYADGNMYCYEIRRKEQTNDL</sequence>
<organism evidence="1 2">
    <name type="scientific">Scutellospora calospora</name>
    <dbReference type="NCBI Taxonomy" id="85575"/>
    <lineage>
        <taxon>Eukaryota</taxon>
        <taxon>Fungi</taxon>
        <taxon>Fungi incertae sedis</taxon>
        <taxon>Mucoromycota</taxon>
        <taxon>Glomeromycotina</taxon>
        <taxon>Glomeromycetes</taxon>
        <taxon>Diversisporales</taxon>
        <taxon>Gigasporaceae</taxon>
        <taxon>Scutellospora</taxon>
    </lineage>
</organism>
<dbReference type="Proteomes" id="UP000789860">
    <property type="component" value="Unassembled WGS sequence"/>
</dbReference>
<reference evidence="1" key="1">
    <citation type="submission" date="2021-06" db="EMBL/GenBank/DDBJ databases">
        <authorList>
            <person name="Kallberg Y."/>
            <person name="Tangrot J."/>
            <person name="Rosling A."/>
        </authorList>
    </citation>
    <scope>NUCLEOTIDE SEQUENCE</scope>
    <source>
        <strain evidence="1">AU212A</strain>
    </source>
</reference>
<keyword evidence="2" id="KW-1185">Reference proteome</keyword>
<dbReference type="EMBL" id="CAJVPM010034568">
    <property type="protein sequence ID" value="CAG8687617.1"/>
    <property type="molecule type" value="Genomic_DNA"/>
</dbReference>
<feature type="non-terminal residue" evidence="1">
    <location>
        <position position="72"/>
    </location>
</feature>
<proteinExistence type="predicted"/>
<protein>
    <submittedName>
        <fullName evidence="1">6361_t:CDS:1</fullName>
    </submittedName>
</protein>
<feature type="non-terminal residue" evidence="1">
    <location>
        <position position="1"/>
    </location>
</feature>
<accession>A0ACA9P1K1</accession>